<organism evidence="1">
    <name type="scientific">Arundo donax</name>
    <name type="common">Giant reed</name>
    <name type="synonym">Donax arundinaceus</name>
    <dbReference type="NCBI Taxonomy" id="35708"/>
    <lineage>
        <taxon>Eukaryota</taxon>
        <taxon>Viridiplantae</taxon>
        <taxon>Streptophyta</taxon>
        <taxon>Embryophyta</taxon>
        <taxon>Tracheophyta</taxon>
        <taxon>Spermatophyta</taxon>
        <taxon>Magnoliopsida</taxon>
        <taxon>Liliopsida</taxon>
        <taxon>Poales</taxon>
        <taxon>Poaceae</taxon>
        <taxon>PACMAD clade</taxon>
        <taxon>Arundinoideae</taxon>
        <taxon>Arundineae</taxon>
        <taxon>Arundo</taxon>
    </lineage>
</organism>
<reference evidence="1" key="2">
    <citation type="journal article" date="2015" name="Data Brief">
        <title>Shoot transcriptome of the giant reed, Arundo donax.</title>
        <authorList>
            <person name="Barrero R.A."/>
            <person name="Guerrero F.D."/>
            <person name="Moolhuijzen P."/>
            <person name="Goolsby J.A."/>
            <person name="Tidwell J."/>
            <person name="Bellgard S.E."/>
            <person name="Bellgard M.I."/>
        </authorList>
    </citation>
    <scope>NUCLEOTIDE SEQUENCE</scope>
    <source>
        <tissue evidence="1">Shoot tissue taken approximately 20 cm above the soil surface</tissue>
    </source>
</reference>
<proteinExistence type="predicted"/>
<evidence type="ECO:0000313" key="1">
    <source>
        <dbReference type="EMBL" id="JAD44920.1"/>
    </source>
</evidence>
<accession>A0A0A9A7E3</accession>
<dbReference type="EMBL" id="GBRH01252975">
    <property type="protein sequence ID" value="JAD44920.1"/>
    <property type="molecule type" value="Transcribed_RNA"/>
</dbReference>
<dbReference type="AlphaFoldDB" id="A0A0A9A7E3"/>
<name>A0A0A9A7E3_ARUDO</name>
<reference evidence="1" key="1">
    <citation type="submission" date="2014-09" db="EMBL/GenBank/DDBJ databases">
        <authorList>
            <person name="Magalhaes I.L.F."/>
            <person name="Oliveira U."/>
            <person name="Santos F.R."/>
            <person name="Vidigal T.H.D.A."/>
            <person name="Brescovit A.D."/>
            <person name="Santos A.J."/>
        </authorList>
    </citation>
    <scope>NUCLEOTIDE SEQUENCE</scope>
    <source>
        <tissue evidence="1">Shoot tissue taken approximately 20 cm above the soil surface</tissue>
    </source>
</reference>
<sequence length="43" mass="4597">MVPSFFDRIMSHLSNCSVTDAKLSTQVGALMGIAIRVESASLL</sequence>
<protein>
    <submittedName>
        <fullName evidence="1">Uncharacterized protein</fullName>
    </submittedName>
</protein>